<accession>A0AAV0YG89</accession>
<evidence type="ECO:0000256" key="12">
    <source>
        <dbReference type="PROSITE-ProRule" id="PRU00175"/>
    </source>
</evidence>
<keyword evidence="9" id="KW-0156">Chromatin regulator</keyword>
<evidence type="ECO:0000256" key="7">
    <source>
        <dbReference type="ARBA" id="ARBA00022786"/>
    </source>
</evidence>
<evidence type="ECO:0000313" key="18">
    <source>
        <dbReference type="Proteomes" id="UP001157006"/>
    </source>
</evidence>
<keyword evidence="6 12" id="KW-0863">Zinc-finger</keyword>
<dbReference type="PROSITE" id="PS51015">
    <property type="entry name" value="YDG"/>
    <property type="match status" value="1"/>
</dbReference>
<dbReference type="EMBL" id="CATIWC010002443">
    <property type="protein sequence ID" value="CAI8584821.1"/>
    <property type="molecule type" value="Genomic_DNA"/>
</dbReference>
<feature type="compositionally biased region" description="Acidic residues" evidence="14">
    <location>
        <begin position="668"/>
        <end position="684"/>
    </location>
</feature>
<dbReference type="SMART" id="SM00184">
    <property type="entry name" value="RING"/>
    <property type="match status" value="3"/>
</dbReference>
<dbReference type="PROSITE" id="PS00518">
    <property type="entry name" value="ZF_RING_1"/>
    <property type="match status" value="1"/>
</dbReference>
<dbReference type="FunFam" id="3.30.40.10:FF:000665">
    <property type="entry name" value="Predicted protein"/>
    <property type="match status" value="1"/>
</dbReference>
<dbReference type="Pfam" id="PF13445">
    <property type="entry name" value="zf-RING_UBOX"/>
    <property type="match status" value="1"/>
</dbReference>
<evidence type="ECO:0000256" key="14">
    <source>
        <dbReference type="SAM" id="MobiDB-lite"/>
    </source>
</evidence>
<dbReference type="InterPro" id="IPR015947">
    <property type="entry name" value="PUA-like_sf"/>
</dbReference>
<dbReference type="GO" id="GO:0008270">
    <property type="term" value="F:zinc ion binding"/>
    <property type="evidence" value="ECO:0007669"/>
    <property type="project" value="UniProtKB-KW"/>
</dbReference>
<dbReference type="SMART" id="SM00249">
    <property type="entry name" value="PHD"/>
    <property type="match status" value="1"/>
</dbReference>
<feature type="compositionally biased region" description="Basic and acidic residues" evidence="14">
    <location>
        <begin position="646"/>
        <end position="664"/>
    </location>
</feature>
<evidence type="ECO:0000259" key="15">
    <source>
        <dbReference type="PROSITE" id="PS50089"/>
    </source>
</evidence>
<dbReference type="CDD" id="cd23138">
    <property type="entry name" value="RING-HC_ORTHRUS_rpt1"/>
    <property type="match status" value="1"/>
</dbReference>
<dbReference type="InterPro" id="IPR017907">
    <property type="entry name" value="Znf_RING_CS"/>
</dbReference>
<evidence type="ECO:0000256" key="1">
    <source>
        <dbReference type="ARBA" id="ARBA00000900"/>
    </source>
</evidence>
<dbReference type="GO" id="GO:0061630">
    <property type="term" value="F:ubiquitin protein ligase activity"/>
    <property type="evidence" value="ECO:0007669"/>
    <property type="project" value="UniProtKB-EC"/>
</dbReference>
<dbReference type="Proteomes" id="UP001157006">
    <property type="component" value="Unassembled WGS sequence"/>
</dbReference>
<feature type="domain" description="RING-type" evidence="15">
    <location>
        <begin position="551"/>
        <end position="609"/>
    </location>
</feature>
<dbReference type="SUPFAM" id="SSF57903">
    <property type="entry name" value="FYVE/PHD zinc finger"/>
    <property type="match status" value="1"/>
</dbReference>
<dbReference type="GO" id="GO:0044027">
    <property type="term" value="P:negative regulation of gene expression via chromosomal CpG island methylation"/>
    <property type="evidence" value="ECO:0007669"/>
    <property type="project" value="TreeGrafter"/>
</dbReference>
<evidence type="ECO:0000256" key="3">
    <source>
        <dbReference type="ARBA" id="ARBA00012483"/>
    </source>
</evidence>
<dbReference type="AlphaFoldDB" id="A0AAV0YG89"/>
<organism evidence="17 18">
    <name type="scientific">Vicia faba</name>
    <name type="common">Broad bean</name>
    <name type="synonym">Faba vulgaris</name>
    <dbReference type="NCBI Taxonomy" id="3906"/>
    <lineage>
        <taxon>Eukaryota</taxon>
        <taxon>Viridiplantae</taxon>
        <taxon>Streptophyta</taxon>
        <taxon>Embryophyta</taxon>
        <taxon>Tracheophyta</taxon>
        <taxon>Spermatophyta</taxon>
        <taxon>Magnoliopsida</taxon>
        <taxon>eudicotyledons</taxon>
        <taxon>Gunneridae</taxon>
        <taxon>Pentapetalae</taxon>
        <taxon>rosids</taxon>
        <taxon>fabids</taxon>
        <taxon>Fabales</taxon>
        <taxon>Fabaceae</taxon>
        <taxon>Papilionoideae</taxon>
        <taxon>50 kb inversion clade</taxon>
        <taxon>NPAAA clade</taxon>
        <taxon>Hologalegina</taxon>
        <taxon>IRL clade</taxon>
        <taxon>Fabeae</taxon>
        <taxon>Vicia</taxon>
    </lineage>
</organism>
<keyword evidence="4" id="KW-0808">Transferase</keyword>
<dbReference type="FunFam" id="2.30.280.10:FF:000002">
    <property type="entry name" value="E3 ubiquitin-protein ligase ORTHRUS 2"/>
    <property type="match status" value="1"/>
</dbReference>
<feature type="region of interest" description="Disordered" evidence="14">
    <location>
        <begin position="634"/>
        <end position="705"/>
    </location>
</feature>
<dbReference type="InterPro" id="IPR013083">
    <property type="entry name" value="Znf_RING/FYVE/PHD"/>
</dbReference>
<keyword evidence="8" id="KW-0862">Zinc</keyword>
<keyword evidence="7" id="KW-0833">Ubl conjugation pathway</keyword>
<dbReference type="Gene3D" id="3.30.40.10">
    <property type="entry name" value="Zinc/RING finger domain, C3HC4 (zinc finger)"/>
    <property type="match status" value="3"/>
</dbReference>
<dbReference type="InterPro" id="IPR047498">
    <property type="entry name" value="RING-HC_ORTHRUS_rpt1"/>
</dbReference>
<dbReference type="InterPro" id="IPR003105">
    <property type="entry name" value="SRA_YDG"/>
</dbReference>
<evidence type="ECO:0000256" key="10">
    <source>
        <dbReference type="ARBA" id="ARBA00023125"/>
    </source>
</evidence>
<comment type="subcellular location">
    <subcellularLocation>
        <location evidence="13">Nucleus</location>
    </subcellularLocation>
</comment>
<dbReference type="InterPro" id="IPR011011">
    <property type="entry name" value="Znf_FYVE_PHD"/>
</dbReference>
<keyword evidence="11 13" id="KW-0539">Nucleus</keyword>
<evidence type="ECO:0000259" key="16">
    <source>
        <dbReference type="PROSITE" id="PS51015"/>
    </source>
</evidence>
<evidence type="ECO:0000256" key="8">
    <source>
        <dbReference type="ARBA" id="ARBA00022833"/>
    </source>
</evidence>
<dbReference type="InterPro" id="IPR036987">
    <property type="entry name" value="SRA-YDG_sf"/>
</dbReference>
<dbReference type="GO" id="GO:0003677">
    <property type="term" value="F:DNA binding"/>
    <property type="evidence" value="ECO:0007669"/>
    <property type="project" value="UniProtKB-KW"/>
</dbReference>
<dbReference type="Pfam" id="PF13923">
    <property type="entry name" value="zf-C3HC4_2"/>
    <property type="match status" value="1"/>
</dbReference>
<evidence type="ECO:0000256" key="13">
    <source>
        <dbReference type="PROSITE-ProRule" id="PRU00358"/>
    </source>
</evidence>
<comment type="catalytic activity">
    <reaction evidence="1">
        <text>S-ubiquitinyl-[E2 ubiquitin-conjugating enzyme]-L-cysteine + [acceptor protein]-L-lysine = [E2 ubiquitin-conjugating enzyme]-L-cysteine + N(6)-ubiquitinyl-[acceptor protein]-L-lysine.</text>
        <dbReference type="EC" id="2.3.2.27"/>
    </reaction>
</comment>
<keyword evidence="10" id="KW-0238">DNA-binding</keyword>
<feature type="region of interest" description="Disordered" evidence="14">
    <location>
        <begin position="133"/>
        <end position="162"/>
    </location>
</feature>
<dbReference type="SUPFAM" id="SSF57850">
    <property type="entry name" value="RING/U-box"/>
    <property type="match status" value="2"/>
</dbReference>
<dbReference type="InterPro" id="IPR045134">
    <property type="entry name" value="UHRF1/2-like"/>
</dbReference>
<reference evidence="17 18" key="1">
    <citation type="submission" date="2023-01" db="EMBL/GenBank/DDBJ databases">
        <authorList>
            <person name="Kreplak J."/>
        </authorList>
    </citation>
    <scope>NUCLEOTIDE SEQUENCE [LARGE SCALE GENOMIC DNA]</scope>
</reference>
<gene>
    <name evidence="17" type="ORF">VFH_U094360</name>
</gene>
<dbReference type="GO" id="GO:0005634">
    <property type="term" value="C:nucleus"/>
    <property type="evidence" value="ECO:0007669"/>
    <property type="project" value="UniProtKB-SubCell"/>
</dbReference>
<feature type="domain" description="RING-type" evidence="15">
    <location>
        <begin position="175"/>
        <end position="214"/>
    </location>
</feature>
<proteinExistence type="predicted"/>
<feature type="compositionally biased region" description="Basic and acidic residues" evidence="14">
    <location>
        <begin position="136"/>
        <end position="145"/>
    </location>
</feature>
<dbReference type="EC" id="2.3.2.27" evidence="3"/>
<name>A0AAV0YG89_VICFA</name>
<dbReference type="InterPro" id="IPR001965">
    <property type="entry name" value="Znf_PHD"/>
</dbReference>
<dbReference type="PROSITE" id="PS50089">
    <property type="entry name" value="ZF_RING_2"/>
    <property type="match status" value="2"/>
</dbReference>
<dbReference type="GO" id="GO:0016567">
    <property type="term" value="P:protein ubiquitination"/>
    <property type="evidence" value="ECO:0007669"/>
    <property type="project" value="UniProtKB-ARBA"/>
</dbReference>
<dbReference type="Pfam" id="PF02182">
    <property type="entry name" value="SAD_SRA"/>
    <property type="match status" value="1"/>
</dbReference>
<sequence>MAIKREKKSSNYITFQQPITTEKKRDQRELSVTSMAEQQLNGNGNVTVTEFPCNADGVCMACQQTPDETDSLFCKTCGSRWHVPCLPVPPTSAVDWECSDCAVPVENAVVSAPAPSVAGDLVSAIRAIENDDSLTDEEKAKKRQELVGGSVQPVEEKNGSKRNGVMDIFHSGLNCSTCMFLLERPVTTPCGHNFCLKCFQKWIGQGKRTCSNCRAPIPAKMASNPRINAQLAMAIRMAKLAKSESVGGSSTPKVYQVVHNDERPDQAYTTERAKKTGKANACSGKIFVTIPKDHFGPILAENDPNRNRGVLVGDTWEDRMECRQWGAHFPHVAGIAGQSNHGAQSVALSGGYVDDEDHGEWFLYTGSGGRDLSGNKRTNKNQSFDQQFENMNEALRVSCKKGYPVRVVRSHKEKRSNYAPEEGVRYDGVYRIEKCWRKVGQQGHKVCRYLFVRCDNEPAPWTSDLTGDRPRKLPTVKEFKGAVDVTERKGDPSWDFDEEKGCWLWKKPPPLSKKPMNIVDPFDATKIKVVKPKAPKVSFKIKDRLLKEFGCNICRKVLSSPLTTPCAHNFCKDCLEGAFSGQSYIRNRNTKSGRALRTQKNIMKCPTCSTDIADYLQNPQVNREMMGVIESLQRQAEEMAESAEESSSKSDENLKPEEESDVSKPSDSGEEVLEVIKENDDEEEPPQKKRKGAGGKAVANVEEEPPIDVAEVASNAVACNL</sequence>
<evidence type="ECO:0000256" key="9">
    <source>
        <dbReference type="ARBA" id="ARBA00022853"/>
    </source>
</evidence>
<evidence type="ECO:0000256" key="5">
    <source>
        <dbReference type="ARBA" id="ARBA00022723"/>
    </source>
</evidence>
<dbReference type="InterPro" id="IPR019786">
    <property type="entry name" value="Zinc_finger_PHD-type_CS"/>
</dbReference>
<evidence type="ECO:0000313" key="17">
    <source>
        <dbReference type="EMBL" id="CAI8584821.1"/>
    </source>
</evidence>
<evidence type="ECO:0000256" key="2">
    <source>
        <dbReference type="ARBA" id="ARBA00004906"/>
    </source>
</evidence>
<evidence type="ECO:0000256" key="4">
    <source>
        <dbReference type="ARBA" id="ARBA00022679"/>
    </source>
</evidence>
<keyword evidence="5" id="KW-0479">Metal-binding</keyword>
<keyword evidence="18" id="KW-1185">Reference proteome</keyword>
<dbReference type="Gene3D" id="2.30.280.10">
    <property type="entry name" value="SRA-YDG"/>
    <property type="match status" value="1"/>
</dbReference>
<feature type="domain" description="YDG" evidence="16">
    <location>
        <begin position="305"/>
        <end position="453"/>
    </location>
</feature>
<comment type="pathway">
    <text evidence="2">Protein modification; protein ubiquitination.</text>
</comment>
<dbReference type="InterPro" id="IPR027370">
    <property type="entry name" value="Znf-RING_euk"/>
</dbReference>
<dbReference type="InterPro" id="IPR001841">
    <property type="entry name" value="Znf_RING"/>
</dbReference>
<comment type="caution">
    <text evidence="17">The sequence shown here is derived from an EMBL/GenBank/DDBJ whole genome shotgun (WGS) entry which is preliminary data.</text>
</comment>
<dbReference type="PROSITE" id="PS01359">
    <property type="entry name" value="ZF_PHD_1"/>
    <property type="match status" value="1"/>
</dbReference>
<dbReference type="PANTHER" id="PTHR14140">
    <property type="entry name" value="E3 UBIQUITIN-PROTEIN LIGASE UHRF-RELATED"/>
    <property type="match status" value="1"/>
</dbReference>
<dbReference type="SUPFAM" id="SSF88697">
    <property type="entry name" value="PUA domain-like"/>
    <property type="match status" value="1"/>
</dbReference>
<dbReference type="SMART" id="SM00466">
    <property type="entry name" value="SRA"/>
    <property type="match status" value="1"/>
</dbReference>
<evidence type="ECO:0000256" key="11">
    <source>
        <dbReference type="ARBA" id="ARBA00023242"/>
    </source>
</evidence>
<evidence type="ECO:0000256" key="6">
    <source>
        <dbReference type="ARBA" id="ARBA00022771"/>
    </source>
</evidence>
<protein>
    <recommendedName>
        <fullName evidence="3">RING-type E3 ubiquitin transferase</fullName>
        <ecNumber evidence="3">2.3.2.27</ecNumber>
    </recommendedName>
</protein>
<dbReference type="PANTHER" id="PTHR14140:SF27">
    <property type="entry name" value="OS04G0289800 PROTEIN"/>
    <property type="match status" value="1"/>
</dbReference>